<keyword evidence="3" id="KW-0479">Metal-binding</keyword>
<dbReference type="Gene3D" id="1.10.630.10">
    <property type="entry name" value="Cytochrome P450"/>
    <property type="match status" value="1"/>
</dbReference>
<dbReference type="AlphaFoldDB" id="A0A9N9N8P6"/>
<evidence type="ECO:0000256" key="5">
    <source>
        <dbReference type="ARBA" id="ARBA00023004"/>
    </source>
</evidence>
<dbReference type="InterPro" id="IPR001128">
    <property type="entry name" value="Cyt_P450"/>
</dbReference>
<dbReference type="Pfam" id="PF00067">
    <property type="entry name" value="p450"/>
    <property type="match status" value="1"/>
</dbReference>
<keyword evidence="2" id="KW-0349">Heme</keyword>
<evidence type="ECO:0000256" key="1">
    <source>
        <dbReference type="ARBA" id="ARBA00010617"/>
    </source>
</evidence>
<evidence type="ECO:0000256" key="2">
    <source>
        <dbReference type="ARBA" id="ARBA00022617"/>
    </source>
</evidence>
<protein>
    <submittedName>
        <fullName evidence="7">21964_t:CDS:1</fullName>
    </submittedName>
</protein>
<keyword evidence="8" id="KW-1185">Reference proteome</keyword>
<dbReference type="GO" id="GO:0005506">
    <property type="term" value="F:iron ion binding"/>
    <property type="evidence" value="ECO:0007669"/>
    <property type="project" value="InterPro"/>
</dbReference>
<dbReference type="Proteomes" id="UP000789405">
    <property type="component" value="Unassembled WGS sequence"/>
</dbReference>
<dbReference type="PANTHER" id="PTHR24291:SF50">
    <property type="entry name" value="BIFUNCTIONAL ALBAFLAVENONE MONOOXYGENASE_TERPENE SYNTHASE"/>
    <property type="match status" value="1"/>
</dbReference>
<accession>A0A9N9N8P6</accession>
<organism evidence="7 8">
    <name type="scientific">Dentiscutata erythropus</name>
    <dbReference type="NCBI Taxonomy" id="1348616"/>
    <lineage>
        <taxon>Eukaryota</taxon>
        <taxon>Fungi</taxon>
        <taxon>Fungi incertae sedis</taxon>
        <taxon>Mucoromycota</taxon>
        <taxon>Glomeromycotina</taxon>
        <taxon>Glomeromycetes</taxon>
        <taxon>Diversisporales</taxon>
        <taxon>Gigasporaceae</taxon>
        <taxon>Dentiscutata</taxon>
    </lineage>
</organism>
<evidence type="ECO:0000313" key="7">
    <source>
        <dbReference type="EMBL" id="CAG8711449.1"/>
    </source>
</evidence>
<gene>
    <name evidence="7" type="ORF">DERYTH_LOCUS13622</name>
</gene>
<dbReference type="InterPro" id="IPR036396">
    <property type="entry name" value="Cyt_P450_sf"/>
</dbReference>
<dbReference type="InterPro" id="IPR050196">
    <property type="entry name" value="Cytochrome_P450_Monoox"/>
</dbReference>
<dbReference type="SUPFAM" id="SSF48264">
    <property type="entry name" value="Cytochrome P450"/>
    <property type="match status" value="1"/>
</dbReference>
<comment type="caution">
    <text evidence="7">The sequence shown here is derived from an EMBL/GenBank/DDBJ whole genome shotgun (WGS) entry which is preliminary data.</text>
</comment>
<evidence type="ECO:0000256" key="3">
    <source>
        <dbReference type="ARBA" id="ARBA00022723"/>
    </source>
</evidence>
<keyword evidence="4" id="KW-0560">Oxidoreductase</keyword>
<evidence type="ECO:0000313" key="8">
    <source>
        <dbReference type="Proteomes" id="UP000789405"/>
    </source>
</evidence>
<comment type="similarity">
    <text evidence="1">Belongs to the cytochrome P450 family.</text>
</comment>
<sequence>MSLLIFVAVAIILYIVYKSLNTRIPDGLKDVHTISSFHLFKSAIKKRGGTNKMYSDFQEYFERDGVVKLLIKGRWICLITDPVIVKNMLLRPDTYPKLDLKEYSPVFSRHLGVNVVHSNGDIWKRYRHTLPIHLFVETGVKLMNILERIDNKPIEVMNLMQRFTLDALGKTAFGFDFNNFEDSNNIYVKTYNDVYNGLIRNSFANIFPLERIPFWLNRAFKKIDKLDNLFDEIIKNKHKFIAAGKSNGDLLELMIKACEDPNNPTLTNVELRVSSDALSTLLYLLAIHKDVQQKAREEVMRILGDSLTPSAEQLKSLKYINMIIYENLRIYPSVSPNFFTLRKLSEDLKCKNHVIPTSSTIGIYSYGIHHSPTLWENPEKFIPERFENKNPENLEFMVLVMVLELCKYELSLAPNSIHEDELKFVRMTKALPIELVFKRRNE</sequence>
<keyword evidence="6" id="KW-0503">Monooxygenase</keyword>
<dbReference type="PANTHER" id="PTHR24291">
    <property type="entry name" value="CYTOCHROME P450 FAMILY 4"/>
    <property type="match status" value="1"/>
</dbReference>
<dbReference type="EMBL" id="CAJVPY010009693">
    <property type="protein sequence ID" value="CAG8711449.1"/>
    <property type="molecule type" value="Genomic_DNA"/>
</dbReference>
<keyword evidence="5" id="KW-0408">Iron</keyword>
<reference evidence="7" key="1">
    <citation type="submission" date="2021-06" db="EMBL/GenBank/DDBJ databases">
        <authorList>
            <person name="Kallberg Y."/>
            <person name="Tangrot J."/>
            <person name="Rosling A."/>
        </authorList>
    </citation>
    <scope>NUCLEOTIDE SEQUENCE</scope>
    <source>
        <strain evidence="7">MA453B</strain>
    </source>
</reference>
<dbReference type="OrthoDB" id="1470350at2759"/>
<dbReference type="GO" id="GO:0020037">
    <property type="term" value="F:heme binding"/>
    <property type="evidence" value="ECO:0007669"/>
    <property type="project" value="InterPro"/>
</dbReference>
<name>A0A9N9N8P6_9GLOM</name>
<dbReference type="GO" id="GO:0016705">
    <property type="term" value="F:oxidoreductase activity, acting on paired donors, with incorporation or reduction of molecular oxygen"/>
    <property type="evidence" value="ECO:0007669"/>
    <property type="project" value="InterPro"/>
</dbReference>
<evidence type="ECO:0000256" key="6">
    <source>
        <dbReference type="ARBA" id="ARBA00023033"/>
    </source>
</evidence>
<dbReference type="GO" id="GO:0004497">
    <property type="term" value="F:monooxygenase activity"/>
    <property type="evidence" value="ECO:0007669"/>
    <property type="project" value="UniProtKB-KW"/>
</dbReference>
<evidence type="ECO:0000256" key="4">
    <source>
        <dbReference type="ARBA" id="ARBA00023002"/>
    </source>
</evidence>
<proteinExistence type="inferred from homology"/>